<dbReference type="SMART" id="SM00481">
    <property type="entry name" value="POLIIIAc"/>
    <property type="match status" value="1"/>
</dbReference>
<comment type="caution">
    <text evidence="14">The sequence shown here is derived from an EMBL/GenBank/DDBJ whole genome shotgun (WGS) entry which is preliminary data.</text>
</comment>
<dbReference type="EMBL" id="JADING010000026">
    <property type="protein sequence ID" value="MBO8414045.1"/>
    <property type="molecule type" value="Genomic_DNA"/>
</dbReference>
<dbReference type="InterPro" id="IPR036397">
    <property type="entry name" value="RNaseH_sf"/>
</dbReference>
<dbReference type="NCBIfam" id="NF001688">
    <property type="entry name" value="PRK00448.1"/>
    <property type="match status" value="1"/>
</dbReference>
<dbReference type="Pfam" id="PF17657">
    <property type="entry name" value="DNA_pol3_finger"/>
    <property type="match status" value="1"/>
</dbReference>
<evidence type="ECO:0000256" key="1">
    <source>
        <dbReference type="ARBA" id="ARBA00003452"/>
    </source>
</evidence>
<dbReference type="InterPro" id="IPR013520">
    <property type="entry name" value="Ribonucl_H"/>
</dbReference>
<evidence type="ECO:0000256" key="2">
    <source>
        <dbReference type="ARBA" id="ARBA00022490"/>
    </source>
</evidence>
<evidence type="ECO:0000256" key="7">
    <source>
        <dbReference type="ARBA" id="ARBA00022801"/>
    </source>
</evidence>
<dbReference type="GO" id="GO:0006261">
    <property type="term" value="P:DNA-templated DNA replication"/>
    <property type="evidence" value="ECO:0007669"/>
    <property type="project" value="UniProtKB-UniRule"/>
</dbReference>
<evidence type="ECO:0000256" key="11">
    <source>
        <dbReference type="HAMAP-Rule" id="MF_00356"/>
    </source>
</evidence>
<reference evidence="14" key="1">
    <citation type="submission" date="2020-10" db="EMBL/GenBank/DDBJ databases">
        <authorList>
            <person name="Gilroy R."/>
        </authorList>
    </citation>
    <scope>NUCLEOTIDE SEQUENCE</scope>
    <source>
        <strain evidence="14">1748</strain>
    </source>
</reference>
<proteinExistence type="inferred from homology"/>
<dbReference type="GO" id="GO:0008408">
    <property type="term" value="F:3'-5' exonuclease activity"/>
    <property type="evidence" value="ECO:0007669"/>
    <property type="project" value="UniProtKB-UniRule"/>
</dbReference>
<gene>
    <name evidence="11" type="primary">polC</name>
    <name evidence="14" type="ORF">IAC78_00985</name>
</gene>
<sequence length="1473" mass="168057">MDSLMSRFLTSLGVSERVFKEFDQAFFRKATTTNAGLTFLAEISLPHLLSFEVYDELEKVLQAFKKKEDGFETVLKFTYLHKVEKQEVVNFIKDYVSLKKEKALENFMVSENEITFEYSMQMSAKYLLDKSQRLVDILSFASLNYKVQLGRVKIQELNPEQIEVDFEKKIKKDSEINELYKKEREQQMELDRTYIHASIKDASSLSLKRVEVEGDIFKYEVRDIKNKTKKLGIIEMADDTYAICVNLFESKRFTREFIDSLKVGNRIRVKGSPVDDEYSKQVVIRPDFVEVVPNLEGRMDNYEGKKRIELHLHTKMSTLDGVTSIEDYVKRAEKWGWDAIAVTDHGGVQAFPNMQFACKGKTVKPIYGCELYVVDDEIKITHKSDNRNLRDETYVVFDIETTGLSAQSDRIIEFGAVKMKNNTVIDDIDFFINPDMPLPSVIKNLTHISDEQVKSGKSIKDALNIILKFIGDSTLVAHNGTFDYGFINEALKNNGMSQLKNPLIDTLPLSVFMYPKLRSHALGAICKHLNVDYDTVSAHRAVYDAEVLNSCFEIMLDSILSTYGSQNGSKLDLPLSKLDKPFELIEDKDKAAELKREIILQAPRTNHTVALVKNPAGLRDLFEIVSISNIQYIHQIPRVPKSLLASKRENLLIGSACYNGEVYDSLGHDSKDEIKNVMSFYDYIEVQPPENYSYLVNIGELSSLDAAKKIIRDTISIAKEMNKPVVATSDCHYLDPKDKINRDVYVYAKGVGGVRHPMFSYKREKLKYFENPPQHMRTTQEMLDEFSFLNDEKLIKEIVIDNTHLIADMISNEIFPIHKYLSAPQIDNCETMLKDLVYTTAKQMYGDPLPEIVQNRLDAEMAGISANHYEVIYWIASKLVRQANKDGYLVGSRGSVGSSLVATMAGITEVNPLPPHYRCPKCKKLIWVDPSDSGCTSGFDLPDKECPDCHTKMVHDGHNIPFATFIGFHAEKTPDIDLNFPRDYQARAHNYTRVFLTQESGNEVYKAGTTSCSQENNTFGYVKGYFETLETFYPELNVHFNDISRAELDYIVSGCLDVKRTTSQHPGGIIVIPRGMSVYDFTPIQYPSDDPNSEWITSQFDYNQMHDTILKLDLLGHVDPMALHMMSELSGKSIYDIPFNDKDVLSLFRSNEVLKLKRNPLNVELGTLGLPEFGTRFSMGIIQALQPEKFADLVRISGIAHGTDVFFGTQSEYLKDGLITTEGLIGCRDDIMNQLHENWGIPLEDSFQIMEIVRHGGFNPTANKYKEKYPKYLKMMQDHKVPDYYVNACQKIKYLFPKAHATAYVMMGYRVGWFKVHEPLAFYATYFTYRTDQYDIKACIKGERGILESLEKLNQKALTKPLTNPEEELKSCLEIALEMVERGYKFGKIDINRSLGDKFIIDKENNSIIPPFTTIPSAGSAQGQSVEEARKQGPFISVEDFMKRTSLTARQIDYLREIGSFDDLPESDKITLF</sequence>
<evidence type="ECO:0000259" key="12">
    <source>
        <dbReference type="SMART" id="SM00479"/>
    </source>
</evidence>
<keyword evidence="5 11" id="KW-0235">DNA replication</keyword>
<evidence type="ECO:0000256" key="8">
    <source>
        <dbReference type="ARBA" id="ARBA00022839"/>
    </source>
</evidence>
<dbReference type="Pfam" id="PF07733">
    <property type="entry name" value="DNA_pol3_alpha"/>
    <property type="match status" value="1"/>
</dbReference>
<dbReference type="GO" id="GO:0005737">
    <property type="term" value="C:cytoplasm"/>
    <property type="evidence" value="ECO:0007669"/>
    <property type="project" value="UniProtKB-SubCell"/>
</dbReference>
<evidence type="ECO:0000259" key="13">
    <source>
        <dbReference type="SMART" id="SM00481"/>
    </source>
</evidence>
<dbReference type="InterPro" id="IPR040982">
    <property type="entry name" value="DNA_pol3_finger"/>
</dbReference>
<dbReference type="FunFam" id="3.30.420.10:FF:000045">
    <property type="entry name" value="3'-5' exonuclease DinG"/>
    <property type="match status" value="1"/>
</dbReference>
<dbReference type="SMART" id="SM00479">
    <property type="entry name" value="EXOIII"/>
    <property type="match status" value="1"/>
</dbReference>
<dbReference type="Pfam" id="PF00929">
    <property type="entry name" value="RNase_T"/>
    <property type="match status" value="1"/>
</dbReference>
<accession>A0A9D9D8S5</accession>
<dbReference type="EC" id="2.7.7.7" evidence="11"/>
<dbReference type="SUPFAM" id="SSF53098">
    <property type="entry name" value="Ribonuclease H-like"/>
    <property type="match status" value="1"/>
</dbReference>
<reference evidence="14" key="2">
    <citation type="journal article" date="2021" name="PeerJ">
        <title>Extensive microbial diversity within the chicken gut microbiome revealed by metagenomics and culture.</title>
        <authorList>
            <person name="Gilroy R."/>
            <person name="Ravi A."/>
            <person name="Getino M."/>
            <person name="Pursley I."/>
            <person name="Horton D.L."/>
            <person name="Alikhan N.F."/>
            <person name="Baker D."/>
            <person name="Gharbi K."/>
            <person name="Hall N."/>
            <person name="Watson M."/>
            <person name="Adriaenssens E.M."/>
            <person name="Foster-Nyarko E."/>
            <person name="Jarju S."/>
            <person name="Secka A."/>
            <person name="Antonio M."/>
            <person name="Oren A."/>
            <person name="Chaudhuri R.R."/>
            <person name="La Ragione R."/>
            <person name="Hildebrand F."/>
            <person name="Pallen M.J."/>
        </authorList>
    </citation>
    <scope>NUCLEOTIDE SEQUENCE</scope>
    <source>
        <strain evidence="14">1748</strain>
    </source>
</reference>
<dbReference type="Gene3D" id="3.30.1900.20">
    <property type="match status" value="1"/>
</dbReference>
<dbReference type="HAMAP" id="MF_00356">
    <property type="entry name" value="DNApol_PolC"/>
    <property type="match status" value="1"/>
</dbReference>
<dbReference type="InterPro" id="IPR012340">
    <property type="entry name" value="NA-bd_OB-fold"/>
</dbReference>
<dbReference type="GO" id="GO:0003677">
    <property type="term" value="F:DNA binding"/>
    <property type="evidence" value="ECO:0007669"/>
    <property type="project" value="UniProtKB-UniRule"/>
</dbReference>
<dbReference type="GO" id="GO:0003887">
    <property type="term" value="F:DNA-directed DNA polymerase activity"/>
    <property type="evidence" value="ECO:0007669"/>
    <property type="project" value="UniProtKB-UniRule"/>
</dbReference>
<dbReference type="PANTHER" id="PTHR32294">
    <property type="entry name" value="DNA POLYMERASE III SUBUNIT ALPHA"/>
    <property type="match status" value="1"/>
</dbReference>
<dbReference type="Gene3D" id="1.10.150.700">
    <property type="entry name" value="PolC, middle finger domain"/>
    <property type="match status" value="2"/>
</dbReference>
<keyword evidence="2 11" id="KW-0963">Cytoplasm</keyword>
<evidence type="ECO:0000313" key="15">
    <source>
        <dbReference type="Proteomes" id="UP000823629"/>
    </source>
</evidence>
<protein>
    <recommendedName>
        <fullName evidence="11">DNA polymerase III PolC-type</fullName>
        <shortName evidence="11">PolIII</shortName>
        <ecNumber evidence="11">2.7.7.7</ecNumber>
    </recommendedName>
</protein>
<evidence type="ECO:0000256" key="5">
    <source>
        <dbReference type="ARBA" id="ARBA00022705"/>
    </source>
</evidence>
<keyword evidence="4 11" id="KW-0548">Nucleotidyltransferase</keyword>
<keyword evidence="7 11" id="KW-0378">Hydrolase</keyword>
<keyword evidence="3 11" id="KW-0808">Transferase</keyword>
<dbReference type="InterPro" id="IPR006054">
    <property type="entry name" value="DnaQ"/>
</dbReference>
<keyword evidence="9 11" id="KW-0239">DNA-directed DNA polymerase</keyword>
<comment type="function">
    <text evidence="1 11">Required for replicative DNA synthesis. This DNA polymerase also exhibits 3' to 5' exonuclease activity.</text>
</comment>
<comment type="similarity">
    <text evidence="11">Belongs to the DNA polymerase type-C family. PolC subfamily.</text>
</comment>
<evidence type="ECO:0000256" key="3">
    <source>
        <dbReference type="ARBA" id="ARBA00022679"/>
    </source>
</evidence>
<dbReference type="InterPro" id="IPR011708">
    <property type="entry name" value="DNA_pol3_alpha_NTPase_dom"/>
</dbReference>
<dbReference type="Pfam" id="PF14579">
    <property type="entry name" value="HHH_6"/>
    <property type="match status" value="1"/>
</dbReference>
<feature type="domain" description="Exonuclease" evidence="12">
    <location>
        <begin position="393"/>
        <end position="561"/>
    </location>
</feature>
<dbReference type="InterPro" id="IPR003141">
    <property type="entry name" value="Pol/His_phosphatase_N"/>
</dbReference>
<dbReference type="NCBIfam" id="TIGR00573">
    <property type="entry name" value="dnaq"/>
    <property type="match status" value="1"/>
</dbReference>
<keyword evidence="8 11" id="KW-0269">Exonuclease</keyword>
<dbReference type="NCBIfam" id="TIGR01405">
    <property type="entry name" value="polC_Gram_pos"/>
    <property type="match status" value="1"/>
</dbReference>
<evidence type="ECO:0000313" key="14">
    <source>
        <dbReference type="EMBL" id="MBO8414045.1"/>
    </source>
</evidence>
<dbReference type="InterPro" id="IPR004013">
    <property type="entry name" value="PHP_dom"/>
</dbReference>
<dbReference type="Pfam" id="PF02811">
    <property type="entry name" value="PHP"/>
    <property type="match status" value="1"/>
</dbReference>
<organism evidence="14 15">
    <name type="scientific">Candidatus Scatoplasma merdavium</name>
    <dbReference type="NCBI Taxonomy" id="2840932"/>
    <lineage>
        <taxon>Bacteria</taxon>
        <taxon>Bacillati</taxon>
        <taxon>Bacillota</taxon>
        <taxon>Bacilli</taxon>
        <taxon>Bacillales</taxon>
        <taxon>Candidatus Scatoplasma</taxon>
    </lineage>
</organism>
<dbReference type="InterPro" id="IPR012337">
    <property type="entry name" value="RNaseH-like_sf"/>
</dbReference>
<keyword evidence="6 11" id="KW-0540">Nuclease</keyword>
<comment type="subcellular location">
    <subcellularLocation>
        <location evidence="11">Cytoplasm</location>
    </subcellularLocation>
</comment>
<dbReference type="Gene3D" id="3.20.20.140">
    <property type="entry name" value="Metal-dependent hydrolases"/>
    <property type="match status" value="2"/>
</dbReference>
<evidence type="ECO:0000256" key="6">
    <source>
        <dbReference type="ARBA" id="ARBA00022722"/>
    </source>
</evidence>
<dbReference type="InterPro" id="IPR004805">
    <property type="entry name" value="DnaE2/DnaE/PolC"/>
</dbReference>
<evidence type="ECO:0000256" key="10">
    <source>
        <dbReference type="ARBA" id="ARBA00049244"/>
    </source>
</evidence>
<dbReference type="Gene3D" id="3.30.420.10">
    <property type="entry name" value="Ribonuclease H-like superfamily/Ribonuclease H"/>
    <property type="match status" value="1"/>
</dbReference>
<dbReference type="Proteomes" id="UP000823629">
    <property type="component" value="Unassembled WGS sequence"/>
</dbReference>
<dbReference type="CDD" id="cd06127">
    <property type="entry name" value="DEDDh"/>
    <property type="match status" value="1"/>
</dbReference>
<comment type="catalytic activity">
    <reaction evidence="10 11">
        <text>DNA(n) + a 2'-deoxyribonucleoside 5'-triphosphate = DNA(n+1) + diphosphate</text>
        <dbReference type="Rhea" id="RHEA:22508"/>
        <dbReference type="Rhea" id="RHEA-COMP:17339"/>
        <dbReference type="Rhea" id="RHEA-COMP:17340"/>
        <dbReference type="ChEBI" id="CHEBI:33019"/>
        <dbReference type="ChEBI" id="CHEBI:61560"/>
        <dbReference type="ChEBI" id="CHEBI:173112"/>
        <dbReference type="EC" id="2.7.7.7"/>
    </reaction>
</comment>
<evidence type="ECO:0000256" key="4">
    <source>
        <dbReference type="ARBA" id="ARBA00022695"/>
    </source>
</evidence>
<dbReference type="PANTHER" id="PTHR32294:SF5">
    <property type="entry name" value="DNA POLYMERASE III POLC-TYPE"/>
    <property type="match status" value="1"/>
</dbReference>
<dbReference type="InterPro" id="IPR006308">
    <property type="entry name" value="Pol_III_a_PolC-type_gram_pos"/>
</dbReference>
<feature type="domain" description="Polymerase/histidinol phosphatase N-terminal" evidence="13">
    <location>
        <begin position="308"/>
        <end position="375"/>
    </location>
</feature>
<name>A0A9D9D8S5_9BACL</name>
<dbReference type="InterPro" id="IPR044923">
    <property type="entry name" value="PolC_middle_finger_sf"/>
</dbReference>
<dbReference type="Gene3D" id="2.40.50.140">
    <property type="entry name" value="Nucleic acid-binding proteins"/>
    <property type="match status" value="1"/>
</dbReference>
<dbReference type="Gene3D" id="1.10.150.870">
    <property type="match status" value="1"/>
</dbReference>
<dbReference type="InterPro" id="IPR029460">
    <property type="entry name" value="DNAPol_HHH"/>
</dbReference>
<dbReference type="CDD" id="cd07435">
    <property type="entry name" value="PHP_PolIIIA_POLC"/>
    <property type="match status" value="1"/>
</dbReference>
<evidence type="ECO:0000256" key="9">
    <source>
        <dbReference type="ARBA" id="ARBA00022932"/>
    </source>
</evidence>